<dbReference type="CDD" id="cd00019">
    <property type="entry name" value="AP2Ec"/>
    <property type="match status" value="1"/>
</dbReference>
<feature type="region of interest" description="Disordered" evidence="8">
    <location>
        <begin position="369"/>
        <end position="392"/>
    </location>
</feature>
<dbReference type="EMBL" id="AFYH01055786">
    <property type="status" value="NOT_ANNOTATED_CDS"/>
    <property type="molecule type" value="Genomic_DNA"/>
</dbReference>
<dbReference type="Proteomes" id="UP000008672">
    <property type="component" value="Unassembled WGS sequence"/>
</dbReference>
<dbReference type="SMART" id="SM00518">
    <property type="entry name" value="AP2Ec"/>
    <property type="match status" value="1"/>
</dbReference>
<keyword evidence="5" id="KW-0378">Hydrolase</keyword>
<protein>
    <submittedName>
        <fullName evidence="10">Si:ch211-141o9.10</fullName>
    </submittedName>
</protein>
<dbReference type="Bgee" id="ENSLACG00000006207">
    <property type="expression patterns" value="Expressed in pectoral fin and 6 other cell types or tissues"/>
</dbReference>
<dbReference type="PROSITE" id="PS00729">
    <property type="entry name" value="AP_NUCLEASE_F2_1"/>
    <property type="match status" value="1"/>
</dbReference>
<dbReference type="HAMAP" id="MF_00152">
    <property type="entry name" value="Nfo"/>
    <property type="match status" value="1"/>
</dbReference>
<evidence type="ECO:0000256" key="4">
    <source>
        <dbReference type="ARBA" id="ARBA00022763"/>
    </source>
</evidence>
<accession>M3XJU4</accession>
<dbReference type="OMA" id="HPGSHLR"/>
<dbReference type="GO" id="GO:0006284">
    <property type="term" value="P:base-excision repair"/>
    <property type="evidence" value="ECO:0007669"/>
    <property type="project" value="TreeGrafter"/>
</dbReference>
<evidence type="ECO:0000313" key="10">
    <source>
        <dbReference type="Ensembl" id="ENSLACP00000023000.1"/>
    </source>
</evidence>
<dbReference type="Pfam" id="PF01261">
    <property type="entry name" value="AP_endonuc_2"/>
    <property type="match status" value="1"/>
</dbReference>
<reference evidence="11" key="1">
    <citation type="submission" date="2011-08" db="EMBL/GenBank/DDBJ databases">
        <title>The draft genome of Latimeria chalumnae.</title>
        <authorList>
            <person name="Di Palma F."/>
            <person name="Alfoldi J."/>
            <person name="Johnson J."/>
            <person name="Berlin A."/>
            <person name="Gnerre S."/>
            <person name="Jaffe D."/>
            <person name="MacCallum I."/>
            <person name="Young S."/>
            <person name="Walker B.J."/>
            <person name="Lander E."/>
            <person name="Lindblad-Toh K."/>
        </authorList>
    </citation>
    <scope>NUCLEOTIDE SEQUENCE [LARGE SCALE GENOMIC DNA]</scope>
    <source>
        <strain evidence="11">Wild caught</strain>
    </source>
</reference>
<dbReference type="GO" id="GO:0008270">
    <property type="term" value="F:zinc ion binding"/>
    <property type="evidence" value="ECO:0007669"/>
    <property type="project" value="InterPro"/>
</dbReference>
<evidence type="ECO:0000256" key="1">
    <source>
        <dbReference type="ARBA" id="ARBA00001947"/>
    </source>
</evidence>
<evidence type="ECO:0000256" key="6">
    <source>
        <dbReference type="ARBA" id="ARBA00022833"/>
    </source>
</evidence>
<evidence type="ECO:0000259" key="9">
    <source>
        <dbReference type="Pfam" id="PF01261"/>
    </source>
</evidence>
<keyword evidence="6" id="KW-0862">Zinc</keyword>
<dbReference type="EMBL" id="AFYH01055785">
    <property type="status" value="NOT_ANNOTATED_CDS"/>
    <property type="molecule type" value="Genomic_DNA"/>
</dbReference>
<dbReference type="RefSeq" id="XP_005994326.1">
    <property type="nucleotide sequence ID" value="XM_005994264.3"/>
</dbReference>
<dbReference type="GeneTree" id="ENSGT00390000013698"/>
<proteinExistence type="inferred from homology"/>
<feature type="region of interest" description="Disordered" evidence="8">
    <location>
        <begin position="1"/>
        <end position="51"/>
    </location>
</feature>
<organism evidence="10 11">
    <name type="scientific">Latimeria chalumnae</name>
    <name type="common">Coelacanth</name>
    <dbReference type="NCBI Taxonomy" id="7897"/>
    <lineage>
        <taxon>Eukaryota</taxon>
        <taxon>Metazoa</taxon>
        <taxon>Chordata</taxon>
        <taxon>Craniata</taxon>
        <taxon>Vertebrata</taxon>
        <taxon>Euteleostomi</taxon>
        <taxon>Coelacanthiformes</taxon>
        <taxon>Coelacanthidae</taxon>
        <taxon>Latimeria</taxon>
    </lineage>
</organism>
<comment type="cofactor">
    <cofactor evidence="1">
        <name>Zn(2+)</name>
        <dbReference type="ChEBI" id="CHEBI:29105"/>
    </cofactor>
</comment>
<evidence type="ECO:0000256" key="7">
    <source>
        <dbReference type="ARBA" id="ARBA00023204"/>
    </source>
</evidence>
<reference evidence="10" key="2">
    <citation type="submission" date="2025-08" db="UniProtKB">
        <authorList>
            <consortium name="Ensembl"/>
        </authorList>
    </citation>
    <scope>IDENTIFICATION</scope>
</reference>
<evidence type="ECO:0000256" key="3">
    <source>
        <dbReference type="ARBA" id="ARBA00022723"/>
    </source>
</evidence>
<dbReference type="GO" id="GO:0003906">
    <property type="term" value="F:DNA-(apurinic or apyrimidinic site) endonuclease activity"/>
    <property type="evidence" value="ECO:0007669"/>
    <property type="project" value="TreeGrafter"/>
</dbReference>
<dbReference type="STRING" id="7897.ENSLACP00000023000"/>
<dbReference type="OrthoDB" id="7663182at2759"/>
<dbReference type="InterPro" id="IPR001719">
    <property type="entry name" value="AP_endonuc_2"/>
</dbReference>
<keyword evidence="4" id="KW-0227">DNA damage</keyword>
<dbReference type="EMBL" id="AFYH01055782">
    <property type="status" value="NOT_ANNOTATED_CDS"/>
    <property type="molecule type" value="Genomic_DNA"/>
</dbReference>
<evidence type="ECO:0000313" key="11">
    <source>
        <dbReference type="Proteomes" id="UP000008672"/>
    </source>
</evidence>
<dbReference type="GO" id="GO:0005739">
    <property type="term" value="C:mitochondrion"/>
    <property type="evidence" value="ECO:0007669"/>
    <property type="project" value="TreeGrafter"/>
</dbReference>
<dbReference type="NCBIfam" id="TIGR00587">
    <property type="entry name" value="nfo"/>
    <property type="match status" value="1"/>
</dbReference>
<dbReference type="EMBL" id="AFYH01055781">
    <property type="status" value="NOT_ANNOTATED_CDS"/>
    <property type="molecule type" value="Genomic_DNA"/>
</dbReference>
<reference evidence="10" key="3">
    <citation type="submission" date="2025-09" db="UniProtKB">
        <authorList>
            <consortium name="Ensembl"/>
        </authorList>
    </citation>
    <scope>IDENTIFICATION</scope>
</reference>
<dbReference type="eggNOG" id="KOG3997">
    <property type="taxonomic scope" value="Eukaryota"/>
</dbReference>
<dbReference type="PROSITE" id="PS00730">
    <property type="entry name" value="AP_NUCLEASE_F2_2"/>
    <property type="match status" value="1"/>
</dbReference>
<dbReference type="EMBL" id="AFYH01055784">
    <property type="status" value="NOT_ANNOTATED_CDS"/>
    <property type="molecule type" value="Genomic_DNA"/>
</dbReference>
<gene>
    <name evidence="10" type="primary">SI:CH211-141O9.10</name>
</gene>
<dbReference type="PANTHER" id="PTHR21445">
    <property type="entry name" value="ENDONUCLEASE IV ENDODEOXYRIBONUCLEASE IV"/>
    <property type="match status" value="1"/>
</dbReference>
<dbReference type="FunFam" id="3.20.20.150:FF:000001">
    <property type="entry name" value="Probable endonuclease 4"/>
    <property type="match status" value="1"/>
</dbReference>
<dbReference type="SUPFAM" id="SSF51658">
    <property type="entry name" value="Xylose isomerase-like"/>
    <property type="match status" value="1"/>
</dbReference>
<dbReference type="InParanoid" id="M3XJU4"/>
<dbReference type="NCBIfam" id="NF002199">
    <property type="entry name" value="PRK01060.1-4"/>
    <property type="match status" value="1"/>
</dbReference>
<dbReference type="InterPro" id="IPR036237">
    <property type="entry name" value="Xyl_isomerase-like_sf"/>
</dbReference>
<dbReference type="GeneID" id="102359858"/>
<evidence type="ECO:0000256" key="5">
    <source>
        <dbReference type="ARBA" id="ARBA00022801"/>
    </source>
</evidence>
<dbReference type="InterPro" id="IPR018246">
    <property type="entry name" value="AP_endonuc_F2_Zn_BS"/>
</dbReference>
<feature type="compositionally biased region" description="Basic and acidic residues" evidence="8">
    <location>
        <begin position="370"/>
        <end position="392"/>
    </location>
</feature>
<dbReference type="Ensembl" id="ENSLACT00000025825.1">
    <property type="protein sequence ID" value="ENSLACP00000023000.1"/>
    <property type="gene ID" value="ENSLACG00000006207.2"/>
</dbReference>
<evidence type="ECO:0000256" key="2">
    <source>
        <dbReference type="ARBA" id="ARBA00005340"/>
    </source>
</evidence>
<dbReference type="PROSITE" id="PS00731">
    <property type="entry name" value="AP_NUCLEASE_F2_3"/>
    <property type="match status" value="1"/>
</dbReference>
<dbReference type="Gene3D" id="3.20.20.150">
    <property type="entry name" value="Divalent-metal-dependent TIM barrel enzymes"/>
    <property type="match status" value="1"/>
</dbReference>
<dbReference type="PROSITE" id="PS51432">
    <property type="entry name" value="AP_NUCLEASE_F2_4"/>
    <property type="match status" value="1"/>
</dbReference>
<feature type="domain" description="Xylose isomerase-like TIM barrel" evidence="9">
    <location>
        <begin position="115"/>
        <end position="369"/>
    </location>
</feature>
<keyword evidence="3" id="KW-0479">Metal-binding</keyword>
<comment type="similarity">
    <text evidence="2">Belongs to the AP endonuclease 2 family.</text>
</comment>
<feature type="region of interest" description="Disordered" evidence="8">
    <location>
        <begin position="63"/>
        <end position="91"/>
    </location>
</feature>
<dbReference type="AlphaFoldDB" id="M3XJU4"/>
<dbReference type="GO" id="GO:0008081">
    <property type="term" value="F:phosphoric diester hydrolase activity"/>
    <property type="evidence" value="ECO:0007669"/>
    <property type="project" value="TreeGrafter"/>
</dbReference>
<keyword evidence="11" id="KW-1185">Reference proteome</keyword>
<dbReference type="EMBL" id="AFYH01055783">
    <property type="status" value="NOT_ANNOTATED_CDS"/>
    <property type="molecule type" value="Genomic_DNA"/>
</dbReference>
<dbReference type="PANTHER" id="PTHR21445:SF0">
    <property type="entry name" value="APURINIC-APYRIMIDINIC ENDONUCLEASE"/>
    <property type="match status" value="1"/>
</dbReference>
<name>M3XJU4_LATCH</name>
<dbReference type="InterPro" id="IPR013022">
    <property type="entry name" value="Xyl_isomerase-like_TIM-brl"/>
</dbReference>
<keyword evidence="7" id="KW-0234">DNA repair</keyword>
<dbReference type="GO" id="GO:0005634">
    <property type="term" value="C:nucleus"/>
    <property type="evidence" value="ECO:0007669"/>
    <property type="project" value="TreeGrafter"/>
</dbReference>
<evidence type="ECO:0000256" key="8">
    <source>
        <dbReference type="SAM" id="MobiDB-lite"/>
    </source>
</evidence>
<dbReference type="GO" id="GO:0003677">
    <property type="term" value="F:DNA binding"/>
    <property type="evidence" value="ECO:0007669"/>
    <property type="project" value="InterPro"/>
</dbReference>
<sequence>MATRKQNDFSPPSLKGQEEIVDVGEKRKTTGARKRRGKEEKGSESAPLKGEEVMLESVMSAGAQVRGNRRGKRASSKMTKASASGKRENMEGEQQKYVGAHMSIAGGIWNAVADSVTIGGRAFALFLGSQRTWHRKPIDEKAAAKFRQTCKEHGFSPDVIIPHGSYLMNCGSPNPEVFQKSRFMLVDELRRCEALGLTMFNFHPGSTLNEISIETCLHRIADCINYAHQQTKGVTTVIENMSCQGNTVGGRFQELRGIIDGVEDKSRVGVCLDTCHAFAAGYNLSTEDGLSQMLEEFESVVGLQYLKAVHLNDSKGKLGCHLDRHENIGRGYIGLDGFRRIMNEPRFNNIPMILETPARSYDDVFPPRPQHVDGQEPKTGTNHEKGRWTARI</sequence>